<feature type="transmembrane region" description="Helical" evidence="7">
    <location>
        <begin position="264"/>
        <end position="286"/>
    </location>
</feature>
<dbReference type="GO" id="GO:0005886">
    <property type="term" value="C:plasma membrane"/>
    <property type="evidence" value="ECO:0007669"/>
    <property type="project" value="UniProtKB-SubCell"/>
</dbReference>
<accession>A0A9X2P230</accession>
<evidence type="ECO:0000256" key="7">
    <source>
        <dbReference type="SAM" id="Phobius"/>
    </source>
</evidence>
<comment type="similarity">
    <text evidence="2">Belongs to the cytochrome ubiquinol oxidase subunit 2 family.</text>
</comment>
<organism evidence="8 9">
    <name type="scientific">Aquiflexum gelatinilyticum</name>
    <dbReference type="NCBI Taxonomy" id="2961943"/>
    <lineage>
        <taxon>Bacteria</taxon>
        <taxon>Pseudomonadati</taxon>
        <taxon>Bacteroidota</taxon>
        <taxon>Cytophagia</taxon>
        <taxon>Cytophagales</taxon>
        <taxon>Cyclobacteriaceae</taxon>
        <taxon>Aquiflexum</taxon>
    </lineage>
</organism>
<gene>
    <name evidence="8" type="ORF">NU887_04840</name>
</gene>
<evidence type="ECO:0000256" key="4">
    <source>
        <dbReference type="ARBA" id="ARBA00022692"/>
    </source>
</evidence>
<dbReference type="InterPro" id="IPR003317">
    <property type="entry name" value="Cyt-d_oxidase_su2"/>
</dbReference>
<feature type="transmembrane region" description="Helical" evidence="7">
    <location>
        <begin position="6"/>
        <end position="32"/>
    </location>
</feature>
<evidence type="ECO:0000313" key="9">
    <source>
        <dbReference type="Proteomes" id="UP001142175"/>
    </source>
</evidence>
<sequence length="339" mass="37723">MVDIIIAFLYLSLLMYLLFGGADFGAGIIEFFTSDAKKDRTRLLTYQAIGPIWEANHMWLIITIVILFVGFPKVYSTVSIFLHIPVSLLLLGIIARGTAFIFRHYDPDQGKFQPLYNLIFVYSSFLSPLFLGILAGTIISGRIDLEAASFPEAYLFPWLAFFPISVGLFTVAICGYLAAVFLIGEAQTHEDQMLFRKKAIRMNVLTVVAGALVFLAATLEGIPLLAGMLDHPITILALVLASISLPLTWKYLRENFHMRARILVGFQVSMILFALFYSIHPAFMVFKNSVLILKDAAAGPATMNSLGIALLVGSVFILPSLFYLIYSFQKKPFQPLAKK</sequence>
<feature type="transmembrane region" description="Helical" evidence="7">
    <location>
        <begin position="306"/>
        <end position="326"/>
    </location>
</feature>
<dbReference type="GO" id="GO:0070069">
    <property type="term" value="C:cytochrome complex"/>
    <property type="evidence" value="ECO:0007669"/>
    <property type="project" value="TreeGrafter"/>
</dbReference>
<evidence type="ECO:0000313" key="8">
    <source>
        <dbReference type="EMBL" id="MCR9014349.1"/>
    </source>
</evidence>
<dbReference type="PANTHER" id="PTHR43141">
    <property type="entry name" value="CYTOCHROME BD2 SUBUNIT II"/>
    <property type="match status" value="1"/>
</dbReference>
<keyword evidence="4 7" id="KW-0812">Transmembrane</keyword>
<feature type="transmembrane region" description="Helical" evidence="7">
    <location>
        <begin position="204"/>
        <end position="226"/>
    </location>
</feature>
<dbReference type="PANTHER" id="PTHR43141:SF4">
    <property type="entry name" value="CYTOCHROME BD2 SUBUNIT II"/>
    <property type="match status" value="1"/>
</dbReference>
<dbReference type="Pfam" id="PF02322">
    <property type="entry name" value="Cyt_bd_oxida_II"/>
    <property type="match status" value="1"/>
</dbReference>
<name>A0A9X2P230_9BACT</name>
<comment type="subcellular location">
    <subcellularLocation>
        <location evidence="1">Cell membrane</location>
        <topology evidence="1">Multi-pass membrane protein</topology>
    </subcellularLocation>
</comment>
<dbReference type="GO" id="GO:0019646">
    <property type="term" value="P:aerobic electron transport chain"/>
    <property type="evidence" value="ECO:0007669"/>
    <property type="project" value="TreeGrafter"/>
</dbReference>
<feature type="transmembrane region" description="Helical" evidence="7">
    <location>
        <begin position="232"/>
        <end position="252"/>
    </location>
</feature>
<keyword evidence="9" id="KW-1185">Reference proteome</keyword>
<dbReference type="RefSeq" id="WP_258422230.1">
    <property type="nucleotide sequence ID" value="NZ_JANSUY010000002.1"/>
</dbReference>
<dbReference type="EMBL" id="JANSUY010000002">
    <property type="protein sequence ID" value="MCR9014349.1"/>
    <property type="molecule type" value="Genomic_DNA"/>
</dbReference>
<dbReference type="GO" id="GO:0009055">
    <property type="term" value="F:electron transfer activity"/>
    <property type="evidence" value="ECO:0007669"/>
    <property type="project" value="TreeGrafter"/>
</dbReference>
<keyword evidence="3" id="KW-1003">Cell membrane</keyword>
<keyword evidence="5 7" id="KW-1133">Transmembrane helix</keyword>
<protein>
    <submittedName>
        <fullName evidence="8">Cytochrome d ubiquinol oxidase subunit II</fullName>
    </submittedName>
</protein>
<evidence type="ECO:0000256" key="3">
    <source>
        <dbReference type="ARBA" id="ARBA00022475"/>
    </source>
</evidence>
<proteinExistence type="inferred from homology"/>
<dbReference type="GO" id="GO:0016682">
    <property type="term" value="F:oxidoreductase activity, acting on diphenols and related substances as donors, oxygen as acceptor"/>
    <property type="evidence" value="ECO:0007669"/>
    <property type="project" value="TreeGrafter"/>
</dbReference>
<dbReference type="Proteomes" id="UP001142175">
    <property type="component" value="Unassembled WGS sequence"/>
</dbReference>
<reference evidence="8" key="1">
    <citation type="submission" date="2022-08" db="EMBL/GenBank/DDBJ databases">
        <authorList>
            <person name="Zhang D."/>
        </authorList>
    </citation>
    <scope>NUCLEOTIDE SEQUENCE</scope>
    <source>
        <strain evidence="8">XJ19-11</strain>
    </source>
</reference>
<evidence type="ECO:0000256" key="2">
    <source>
        <dbReference type="ARBA" id="ARBA00007543"/>
    </source>
</evidence>
<feature type="transmembrane region" description="Helical" evidence="7">
    <location>
        <begin position="53"/>
        <end position="74"/>
    </location>
</feature>
<evidence type="ECO:0000256" key="5">
    <source>
        <dbReference type="ARBA" id="ARBA00022989"/>
    </source>
</evidence>
<evidence type="ECO:0000256" key="1">
    <source>
        <dbReference type="ARBA" id="ARBA00004651"/>
    </source>
</evidence>
<feature type="transmembrane region" description="Helical" evidence="7">
    <location>
        <begin position="114"/>
        <end position="139"/>
    </location>
</feature>
<evidence type="ECO:0000256" key="6">
    <source>
        <dbReference type="ARBA" id="ARBA00023136"/>
    </source>
</evidence>
<feature type="transmembrane region" description="Helical" evidence="7">
    <location>
        <begin position="80"/>
        <end position="102"/>
    </location>
</feature>
<comment type="caution">
    <text evidence="8">The sequence shown here is derived from an EMBL/GenBank/DDBJ whole genome shotgun (WGS) entry which is preliminary data.</text>
</comment>
<keyword evidence="6 7" id="KW-0472">Membrane</keyword>
<dbReference type="AlphaFoldDB" id="A0A9X2P230"/>
<feature type="transmembrane region" description="Helical" evidence="7">
    <location>
        <begin position="159"/>
        <end position="183"/>
    </location>
</feature>